<dbReference type="OrthoDB" id="1610at10239"/>
<reference evidence="1 2" key="1">
    <citation type="submission" date="2014-10" db="EMBL/GenBank/DDBJ databases">
        <authorList>
            <person name="Msani S."/>
            <person name="Brouckaert M.-A."/>
            <person name="Jacobs C."/>
            <person name="Mafu P."/>
            <person name="Moti D."/>
            <person name="Naeem M."/>
            <person name="Ntuli T."/>
            <person name="Mngomezulu K."/>
            <person name="Larsen M.H."/>
            <person name="Rubin E.J."/>
            <person name="Russell D.A."/>
            <person name="Guerrero C.A."/>
            <person name="Bowman C.A."/>
            <person name="Jacobs-Sera D."/>
            <person name="Hendrix R.W."/>
            <person name="Hatfull G.F."/>
        </authorList>
    </citation>
    <scope>NUCLEOTIDE SEQUENCE [LARGE SCALE GENOMIC DNA]</scope>
</reference>
<protein>
    <submittedName>
        <fullName evidence="1">Terminase</fullName>
    </submittedName>
</protein>
<organism evidence="1 2">
    <name type="scientific">Mycobacterium phage Sbash</name>
    <dbReference type="NCBI Taxonomy" id="1567475"/>
    <lineage>
        <taxon>Viruses</taxon>
        <taxon>Duplodnaviria</taxon>
        <taxon>Heunggongvirae</taxon>
        <taxon>Uroviricota</taxon>
        <taxon>Caudoviricetes</taxon>
        <taxon>Chenonavirus</taxon>
        <taxon>Chenonavirus sbash</taxon>
    </lineage>
</organism>
<accession>A0A0A7RVN6</accession>
<dbReference type="Gene3D" id="3.40.50.300">
    <property type="entry name" value="P-loop containing nucleotide triphosphate hydrolases"/>
    <property type="match status" value="1"/>
</dbReference>
<dbReference type="RefSeq" id="YP_009124656.1">
    <property type="nucleotide sequence ID" value="NC_026589.1"/>
</dbReference>
<dbReference type="InterPro" id="IPR027417">
    <property type="entry name" value="P-loop_NTPase"/>
</dbReference>
<sequence length="516" mass="56068">MTQSAPPLVEPAYANFPAYSETYGPEVADLCDLAGFPPDPEQELGLNALFGIDSNGRSTAFEFVVIAARQNLKTGFEKQAALGWLFITEQRLISWSAHEMTPTREAFNDLVNLIENTPSLAKRLEDGPTNGVFRGAGTEAIALKPSKACPDGQRVIFKARTNSGGRGLTGNKVILDEGFALRHTHMGSLMPTLSAVPDPQLLIGSSACHADSEVLHKLVKRGRSEELAPRKRLGYLEFCAPENACEDDECPHYVGYPGCAMDKREYIIMANPQAGRRITWEYLEGERDSLDPAEFGRERLGWHDKPAIEDGPLISKDGWATKMDPKSQPGPRLAFGVYVNKLQTAAAIGVAGYREDGKIHVGIVPAARGGNVATLPGINWIPARMKELKDSWRPCGWGLDDRSAAGALLPDLKKLGFEVGDEVTNGAGINNATPADVARACGTFYAKYQSDDLRHQGSKPLADSVTAGKMRDLADAWAWDRKDAKSDIVQLMAVTLAVHALETAAPAVEVWEPFWS</sequence>
<dbReference type="Proteomes" id="UP000031075">
    <property type="component" value="Segment"/>
</dbReference>
<name>A0A0A7RVN6_9CAUD</name>
<gene>
    <name evidence="1" type="primary">2</name>
    <name evidence="1" type="ORF">PBI_SBASH_2</name>
</gene>
<dbReference type="KEGG" id="vg:23679417"/>
<evidence type="ECO:0000313" key="2">
    <source>
        <dbReference type="Proteomes" id="UP000031075"/>
    </source>
</evidence>
<proteinExistence type="predicted"/>
<dbReference type="EMBL" id="KP027201">
    <property type="protein sequence ID" value="AJA43303.1"/>
    <property type="molecule type" value="Genomic_DNA"/>
</dbReference>
<evidence type="ECO:0000313" key="1">
    <source>
        <dbReference type="EMBL" id="AJA43303.1"/>
    </source>
</evidence>
<keyword evidence="2" id="KW-1185">Reference proteome</keyword>
<dbReference type="GeneID" id="23679417"/>